<organism evidence="3 4">
    <name type="scientific">Panagrellus redivivus</name>
    <name type="common">Microworm</name>
    <dbReference type="NCBI Taxonomy" id="6233"/>
    <lineage>
        <taxon>Eukaryota</taxon>
        <taxon>Metazoa</taxon>
        <taxon>Ecdysozoa</taxon>
        <taxon>Nematoda</taxon>
        <taxon>Chromadorea</taxon>
        <taxon>Rhabditida</taxon>
        <taxon>Tylenchina</taxon>
        <taxon>Panagrolaimomorpha</taxon>
        <taxon>Panagrolaimoidea</taxon>
        <taxon>Panagrolaimidae</taxon>
        <taxon>Panagrellus</taxon>
    </lineage>
</organism>
<dbReference type="WBParaSite" id="Pan_g18136.t1">
    <property type="protein sequence ID" value="Pan_g18136.t1"/>
    <property type="gene ID" value="Pan_g18136"/>
</dbReference>
<dbReference type="SUPFAM" id="SSF81382">
    <property type="entry name" value="Skp1 dimerisation domain-like"/>
    <property type="match status" value="1"/>
</dbReference>
<evidence type="ECO:0000256" key="1">
    <source>
        <dbReference type="SAM" id="MobiDB-lite"/>
    </source>
</evidence>
<accession>A0A7E4V998</accession>
<proteinExistence type="predicted"/>
<evidence type="ECO:0000313" key="4">
    <source>
        <dbReference type="WBParaSite" id="Pan_g18136.t1"/>
    </source>
</evidence>
<feature type="region of interest" description="Disordered" evidence="1">
    <location>
        <begin position="138"/>
        <end position="171"/>
    </location>
</feature>
<protein>
    <submittedName>
        <fullName evidence="4">Skp1_POZ domain-containing protein</fullName>
    </submittedName>
</protein>
<reference evidence="4" key="2">
    <citation type="submission" date="2020-10" db="UniProtKB">
        <authorList>
            <consortium name="WormBaseParasite"/>
        </authorList>
    </citation>
    <scope>IDENTIFICATION</scope>
</reference>
<feature type="domain" description="SKP1 component POZ" evidence="2">
    <location>
        <begin position="3"/>
        <end position="54"/>
    </location>
</feature>
<keyword evidence="3" id="KW-1185">Reference proteome</keyword>
<evidence type="ECO:0000259" key="2">
    <source>
        <dbReference type="Pfam" id="PF03931"/>
    </source>
</evidence>
<dbReference type="InterPro" id="IPR016897">
    <property type="entry name" value="SKP1"/>
</dbReference>
<dbReference type="Pfam" id="PF03931">
    <property type="entry name" value="Skp1_POZ"/>
    <property type="match status" value="1"/>
</dbReference>
<dbReference type="InterPro" id="IPR036296">
    <property type="entry name" value="SKP1-like_dim_sf"/>
</dbReference>
<name>A0A7E4V998_PANRE</name>
<evidence type="ECO:0000313" key="3">
    <source>
        <dbReference type="Proteomes" id="UP000492821"/>
    </source>
</evidence>
<dbReference type="SUPFAM" id="SSF54695">
    <property type="entry name" value="POZ domain"/>
    <property type="match status" value="1"/>
</dbReference>
<dbReference type="Gene3D" id="3.30.710.10">
    <property type="entry name" value="Potassium Channel Kv1.1, Chain A"/>
    <property type="match status" value="1"/>
</dbReference>
<feature type="compositionally biased region" description="Acidic residues" evidence="1">
    <location>
        <begin position="144"/>
        <end position="171"/>
    </location>
</feature>
<sequence length="252" mass="28829">MSVPVKTNDGKIFDVDKEILMESRVLFHALDMGLTTDEAIPLQNIDSLTMEHIIKLYSFIENIGEYEPPKFYDEDISPKEKDPSMQFLATLPKQELGEMLLAGRYLDSPRLIDYCIMGVIYATSGMAEAALREYFDVPIKPDSPEESDSDDDMFNPHADEEDSSDNESDEVEFNQDILNFDGAVKATDDEKDRLTVSPEPEWSSTYTRIETKHFQSLSMSNLEEDMPEVSNIRNSRARSEVILTEKPDIWIY</sequence>
<dbReference type="AlphaFoldDB" id="A0A7E4V998"/>
<dbReference type="GO" id="GO:0006511">
    <property type="term" value="P:ubiquitin-dependent protein catabolic process"/>
    <property type="evidence" value="ECO:0007669"/>
    <property type="project" value="InterPro"/>
</dbReference>
<dbReference type="PANTHER" id="PTHR11165">
    <property type="entry name" value="SKP1"/>
    <property type="match status" value="1"/>
</dbReference>
<dbReference type="Proteomes" id="UP000492821">
    <property type="component" value="Unassembled WGS sequence"/>
</dbReference>
<dbReference type="InterPro" id="IPR016073">
    <property type="entry name" value="Skp1_comp_POZ"/>
</dbReference>
<reference evidence="3" key="1">
    <citation type="journal article" date="2013" name="Genetics">
        <title>The draft genome and transcriptome of Panagrellus redivivus are shaped by the harsh demands of a free-living lifestyle.</title>
        <authorList>
            <person name="Srinivasan J."/>
            <person name="Dillman A.R."/>
            <person name="Macchietto M.G."/>
            <person name="Heikkinen L."/>
            <person name="Lakso M."/>
            <person name="Fracchia K.M."/>
            <person name="Antoshechkin I."/>
            <person name="Mortazavi A."/>
            <person name="Wong G."/>
            <person name="Sternberg P.W."/>
        </authorList>
    </citation>
    <scope>NUCLEOTIDE SEQUENCE [LARGE SCALE GENOMIC DNA]</scope>
    <source>
        <strain evidence="3">MT8872</strain>
    </source>
</reference>
<dbReference type="InterPro" id="IPR011333">
    <property type="entry name" value="SKP1/BTB/POZ_sf"/>
</dbReference>